<comment type="caution">
    <text evidence="3">The sequence shown here is derived from an EMBL/GenBank/DDBJ whole genome shotgun (WGS) entry which is preliminary data.</text>
</comment>
<dbReference type="Gene3D" id="6.10.140.190">
    <property type="match status" value="1"/>
</dbReference>
<evidence type="ECO:0000259" key="1">
    <source>
        <dbReference type="Pfam" id="PF03551"/>
    </source>
</evidence>
<dbReference type="PANTHER" id="PTHR43252:SF6">
    <property type="entry name" value="NEGATIVE TRANSCRIPTION REGULATOR PADR"/>
    <property type="match status" value="1"/>
</dbReference>
<evidence type="ECO:0000313" key="3">
    <source>
        <dbReference type="EMBL" id="CUN56153.1"/>
    </source>
</evidence>
<dbReference type="EMBL" id="CYZR01000002">
    <property type="protein sequence ID" value="CUN56153.1"/>
    <property type="molecule type" value="Genomic_DNA"/>
</dbReference>
<dbReference type="InterPro" id="IPR018309">
    <property type="entry name" value="Tscrpt_reg_PadR_C"/>
</dbReference>
<accession>A0ABP2AQK7</accession>
<name>A0ABP2AQK7_SARVE</name>
<gene>
    <name evidence="3" type="ORF">ERS852473_00481</name>
</gene>
<feature type="domain" description="Transcription regulator PadR C-terminal" evidence="2">
    <location>
        <begin position="136"/>
        <end position="219"/>
    </location>
</feature>
<dbReference type="InterPro" id="IPR036388">
    <property type="entry name" value="WH-like_DNA-bd_sf"/>
</dbReference>
<dbReference type="PANTHER" id="PTHR43252">
    <property type="entry name" value="TRANSCRIPTIONAL REGULATOR YQJI"/>
    <property type="match status" value="1"/>
</dbReference>
<dbReference type="Gene3D" id="1.10.10.10">
    <property type="entry name" value="Winged helix-like DNA-binding domain superfamily/Winged helix DNA-binding domain"/>
    <property type="match status" value="1"/>
</dbReference>
<keyword evidence="4" id="KW-1185">Reference proteome</keyword>
<protein>
    <submittedName>
        <fullName evidence="3">Transcriptional regulator, Acidobacterial, PadR-family</fullName>
    </submittedName>
</protein>
<dbReference type="InterPro" id="IPR036390">
    <property type="entry name" value="WH_DNA-bd_sf"/>
</dbReference>
<dbReference type="Proteomes" id="UP000095488">
    <property type="component" value="Unassembled WGS sequence"/>
</dbReference>
<dbReference type="Pfam" id="PF10400">
    <property type="entry name" value="Vir_act_alpha_C"/>
    <property type="match status" value="1"/>
</dbReference>
<organism evidence="3 4">
    <name type="scientific">Sarcina ventriculi</name>
    <name type="common">Clostridium ventriculi</name>
    <dbReference type="NCBI Taxonomy" id="1267"/>
    <lineage>
        <taxon>Bacteria</taxon>
        <taxon>Bacillati</taxon>
        <taxon>Bacillota</taxon>
        <taxon>Clostridia</taxon>
        <taxon>Eubacteriales</taxon>
        <taxon>Clostridiaceae</taxon>
        <taxon>Sarcina</taxon>
    </lineage>
</organism>
<sequence>MFNFISFIIYCQQISNTILYFIKKNDTIINDYTERRFNYSFMRTLKYAILGLINRKPLTGYDITKEFNNGLVNFWYAKHSQIYPELKKLTDEGLISYEIIIQGEKLEKKLYTITDNGRKALQKWLEKDDPLEQTPKDIFKLKVYFSDEMDTKTLLKQFNSSKSKHLEKLEYLEIYMEELSKDKNISNSSSHGFGDFIVLKGAIMREKTYIEWIDDCISMITTK</sequence>
<dbReference type="Pfam" id="PF03551">
    <property type="entry name" value="PadR"/>
    <property type="match status" value="1"/>
</dbReference>
<proteinExistence type="predicted"/>
<dbReference type="SUPFAM" id="SSF46785">
    <property type="entry name" value="Winged helix' DNA-binding domain"/>
    <property type="match status" value="1"/>
</dbReference>
<reference evidence="3 4" key="1">
    <citation type="submission" date="2015-09" db="EMBL/GenBank/DDBJ databases">
        <authorList>
            <consortium name="Pathogen Informatics"/>
            <person name="Wu L."/>
            <person name="Ma J."/>
        </authorList>
    </citation>
    <scope>NUCLEOTIDE SEQUENCE [LARGE SCALE GENOMIC DNA]</scope>
    <source>
        <strain evidence="3 4">2789STDY5834858</strain>
    </source>
</reference>
<evidence type="ECO:0000259" key="2">
    <source>
        <dbReference type="Pfam" id="PF10400"/>
    </source>
</evidence>
<dbReference type="InterPro" id="IPR005149">
    <property type="entry name" value="Tscrpt_reg_PadR_N"/>
</dbReference>
<evidence type="ECO:0000313" key="4">
    <source>
        <dbReference type="Proteomes" id="UP000095488"/>
    </source>
</evidence>
<feature type="domain" description="Transcription regulator PadR N-terminal" evidence="1">
    <location>
        <begin position="49"/>
        <end position="123"/>
    </location>
</feature>